<dbReference type="Gene3D" id="3.20.20.150">
    <property type="entry name" value="Divalent-metal-dependent TIM barrel enzymes"/>
    <property type="match status" value="1"/>
</dbReference>
<dbReference type="PANTHER" id="PTHR12110">
    <property type="entry name" value="HYDROXYPYRUVATE ISOMERASE"/>
    <property type="match status" value="1"/>
</dbReference>
<name>A0A8I0LBQ1_9CORY</name>
<evidence type="ECO:0000259" key="1">
    <source>
        <dbReference type="Pfam" id="PF01261"/>
    </source>
</evidence>
<dbReference type="InterPro" id="IPR013022">
    <property type="entry name" value="Xyl_isomerase-like_TIM-brl"/>
</dbReference>
<dbReference type="AlphaFoldDB" id="A0A8I0LBQ1"/>
<evidence type="ECO:0000313" key="2">
    <source>
        <dbReference type="EMBL" id="MBD8031127.1"/>
    </source>
</evidence>
<comment type="caution">
    <text evidence="2">The sequence shown here is derived from an EMBL/GenBank/DDBJ whole genome shotgun (WGS) entry which is preliminary data.</text>
</comment>
<dbReference type="Proteomes" id="UP000650224">
    <property type="component" value="Unassembled WGS sequence"/>
</dbReference>
<dbReference type="GO" id="GO:0016853">
    <property type="term" value="F:isomerase activity"/>
    <property type="evidence" value="ECO:0007669"/>
    <property type="project" value="UniProtKB-KW"/>
</dbReference>
<dbReference type="SUPFAM" id="SSF51658">
    <property type="entry name" value="Xylose isomerase-like"/>
    <property type="match status" value="1"/>
</dbReference>
<feature type="domain" description="Xylose isomerase-like TIM barrel" evidence="1">
    <location>
        <begin position="22"/>
        <end position="243"/>
    </location>
</feature>
<reference evidence="2 3" key="1">
    <citation type="submission" date="2020-08" db="EMBL/GenBank/DDBJ databases">
        <title>A Genomic Blueprint of the Chicken Gut Microbiome.</title>
        <authorList>
            <person name="Gilroy R."/>
            <person name="Ravi A."/>
            <person name="Getino M."/>
            <person name="Pursley I."/>
            <person name="Horton D.L."/>
            <person name="Alikhan N.-F."/>
            <person name="Baker D."/>
            <person name="Gharbi K."/>
            <person name="Hall N."/>
            <person name="Watson M."/>
            <person name="Adriaenssens E.M."/>
            <person name="Foster-Nyarko E."/>
            <person name="Jarju S."/>
            <person name="Secka A."/>
            <person name="Antonio M."/>
            <person name="Oren A."/>
            <person name="Chaudhuri R."/>
            <person name="La Ragione R.M."/>
            <person name="Hildebrand F."/>
            <person name="Pallen M.J."/>
        </authorList>
    </citation>
    <scope>NUCLEOTIDE SEQUENCE [LARGE SCALE GENOMIC DNA]</scope>
    <source>
        <strain evidence="2 3">Sa1YVA5</strain>
    </source>
</reference>
<evidence type="ECO:0000313" key="3">
    <source>
        <dbReference type="Proteomes" id="UP000650224"/>
    </source>
</evidence>
<dbReference type="Pfam" id="PF01261">
    <property type="entry name" value="AP_endonuc_2"/>
    <property type="match status" value="1"/>
</dbReference>
<dbReference type="RefSeq" id="WP_191734370.1">
    <property type="nucleotide sequence ID" value="NZ_JACSPR010000011.1"/>
</dbReference>
<protein>
    <submittedName>
        <fullName evidence="2">Sugar phosphate isomerase/epimerase</fullName>
    </submittedName>
</protein>
<dbReference type="InterPro" id="IPR036237">
    <property type="entry name" value="Xyl_isomerase-like_sf"/>
</dbReference>
<dbReference type="InterPro" id="IPR050312">
    <property type="entry name" value="IolE/XylAMocC-like"/>
</dbReference>
<gene>
    <name evidence="2" type="ORF">H9627_12500</name>
</gene>
<keyword evidence="2" id="KW-0413">Isomerase</keyword>
<sequence length="274" mass="29272">MIRNIGLAPLSALTTPSDELIRMAANAGFSFVGLRVLAVTPDEPHYDLAPGSPLLNRTLRALDETGLHVVDTEFLQVNAHTDRDTWLPALEAAGALGATRFTVAAGDENLSRLTDTLGSLVADAAEFGVIPALEPITYRSVHSIPQAVAIAEATGVRVLADTLHMARFGATLDELHMAADFIDMIQLCDSPLQAPAETEGLIYESRAARLAPGDGEQPLADFVAALPEDTLISVEVPNDAELTLRGPQNWINHLYNTTRAMLEQPALIPVGGRK</sequence>
<accession>A0A8I0LBQ1</accession>
<keyword evidence="3" id="KW-1185">Reference proteome</keyword>
<dbReference type="EMBL" id="JACSPR010000011">
    <property type="protein sequence ID" value="MBD8031127.1"/>
    <property type="molecule type" value="Genomic_DNA"/>
</dbReference>
<organism evidence="2 3">
    <name type="scientific">Corynebacterium gallinarum</name>
    <dbReference type="NCBI Taxonomy" id="2762214"/>
    <lineage>
        <taxon>Bacteria</taxon>
        <taxon>Bacillati</taxon>
        <taxon>Actinomycetota</taxon>
        <taxon>Actinomycetes</taxon>
        <taxon>Mycobacteriales</taxon>
        <taxon>Corynebacteriaceae</taxon>
        <taxon>Corynebacterium</taxon>
    </lineage>
</organism>
<proteinExistence type="predicted"/>
<dbReference type="PANTHER" id="PTHR12110:SF48">
    <property type="entry name" value="BLL3656 PROTEIN"/>
    <property type="match status" value="1"/>
</dbReference>